<dbReference type="PROSITE" id="PS50949">
    <property type="entry name" value="HTH_GNTR"/>
    <property type="match status" value="1"/>
</dbReference>
<keyword evidence="3" id="KW-0804">Transcription</keyword>
<dbReference type="InterPro" id="IPR036390">
    <property type="entry name" value="WH_DNA-bd_sf"/>
</dbReference>
<feature type="domain" description="HTH gntR-type" evidence="4">
    <location>
        <begin position="24"/>
        <end position="91"/>
    </location>
</feature>
<dbReference type="PANTHER" id="PTHR43537">
    <property type="entry name" value="TRANSCRIPTIONAL REGULATOR, GNTR FAMILY"/>
    <property type="match status" value="1"/>
</dbReference>
<dbReference type="PATRIC" id="fig|913848.6.peg.1103"/>
<dbReference type="Proteomes" id="UP000051181">
    <property type="component" value="Unassembled WGS sequence"/>
</dbReference>
<dbReference type="GO" id="GO:0003677">
    <property type="term" value="F:DNA binding"/>
    <property type="evidence" value="ECO:0007669"/>
    <property type="project" value="UniProtKB-KW"/>
</dbReference>
<evidence type="ECO:0000313" key="6">
    <source>
        <dbReference type="Proteomes" id="UP000051181"/>
    </source>
</evidence>
<keyword evidence="1" id="KW-0805">Transcription regulation</keyword>
<name>A0A0R1FD72_9LACO</name>
<keyword evidence="2" id="KW-0238">DNA-binding</keyword>
<dbReference type="InterPro" id="IPR000524">
    <property type="entry name" value="Tscrpt_reg_HTH_GntR"/>
</dbReference>
<dbReference type="AlphaFoldDB" id="A0A0R1FD72"/>
<proteinExistence type="predicted"/>
<dbReference type="EMBL" id="AZCN01000028">
    <property type="protein sequence ID" value="KRK16791.1"/>
    <property type="molecule type" value="Genomic_DNA"/>
</dbReference>
<dbReference type="Pfam" id="PF07729">
    <property type="entry name" value="FCD"/>
    <property type="match status" value="1"/>
</dbReference>
<reference evidence="5 6" key="1">
    <citation type="journal article" date="2015" name="Genome Announc.">
        <title>Expanding the biotechnology potential of lactobacilli through comparative genomics of 213 strains and associated genera.</title>
        <authorList>
            <person name="Sun Z."/>
            <person name="Harris H.M."/>
            <person name="McCann A."/>
            <person name="Guo C."/>
            <person name="Argimon S."/>
            <person name="Zhang W."/>
            <person name="Yang X."/>
            <person name="Jeffery I.B."/>
            <person name="Cooney J.C."/>
            <person name="Kagawa T.F."/>
            <person name="Liu W."/>
            <person name="Song Y."/>
            <person name="Salvetti E."/>
            <person name="Wrobel A."/>
            <person name="Rasinkangas P."/>
            <person name="Parkhill J."/>
            <person name="Rea M.C."/>
            <person name="O'Sullivan O."/>
            <person name="Ritari J."/>
            <person name="Douillard F.P."/>
            <person name="Paul Ross R."/>
            <person name="Yang R."/>
            <person name="Briner A.E."/>
            <person name="Felis G.E."/>
            <person name="de Vos W.M."/>
            <person name="Barrangou R."/>
            <person name="Klaenhammer T.R."/>
            <person name="Caufield P.W."/>
            <person name="Cui Y."/>
            <person name="Zhang H."/>
            <person name="O'Toole P.W."/>
        </authorList>
    </citation>
    <scope>NUCLEOTIDE SEQUENCE [LARGE SCALE GENOMIC DNA]</scope>
    <source>
        <strain evidence="5 6">DSM 20001</strain>
    </source>
</reference>
<dbReference type="InterPro" id="IPR036388">
    <property type="entry name" value="WH-like_DNA-bd_sf"/>
</dbReference>
<dbReference type="SMART" id="SM00345">
    <property type="entry name" value="HTH_GNTR"/>
    <property type="match status" value="1"/>
</dbReference>
<dbReference type="InterPro" id="IPR011711">
    <property type="entry name" value="GntR_C"/>
</dbReference>
<dbReference type="InterPro" id="IPR008920">
    <property type="entry name" value="TF_FadR/GntR_C"/>
</dbReference>
<dbReference type="Gene3D" id="1.20.120.530">
    <property type="entry name" value="GntR ligand-binding domain-like"/>
    <property type="match status" value="1"/>
</dbReference>
<protein>
    <submittedName>
        <fullName evidence="5">Transcriptional regulator, GntR family protein</fullName>
    </submittedName>
</protein>
<dbReference type="Gene3D" id="1.10.10.10">
    <property type="entry name" value="Winged helix-like DNA-binding domain superfamily/Winged helix DNA-binding domain"/>
    <property type="match status" value="1"/>
</dbReference>
<evidence type="ECO:0000256" key="1">
    <source>
        <dbReference type="ARBA" id="ARBA00023015"/>
    </source>
</evidence>
<evidence type="ECO:0000259" key="4">
    <source>
        <dbReference type="PROSITE" id="PS50949"/>
    </source>
</evidence>
<dbReference type="SUPFAM" id="SSF48008">
    <property type="entry name" value="GntR ligand-binding domain-like"/>
    <property type="match status" value="1"/>
</dbReference>
<evidence type="ECO:0000256" key="3">
    <source>
        <dbReference type="ARBA" id="ARBA00023163"/>
    </source>
</evidence>
<dbReference type="PANTHER" id="PTHR43537:SF24">
    <property type="entry name" value="GLUCONATE OPERON TRANSCRIPTIONAL REPRESSOR"/>
    <property type="match status" value="1"/>
</dbReference>
<comment type="caution">
    <text evidence="5">The sequence shown here is derived from an EMBL/GenBank/DDBJ whole genome shotgun (WGS) entry which is preliminary data.</text>
</comment>
<sequence length="235" mass="27216">MMEDGHGEYLRLVLLGYKNEVASNSLTQQAYLVILKAIRNLYLEPGKSFLEREITDLLEMSRTPVHEALIRLEMEGWLKVIPRKGFKVEPILRRIIIEISEITEVLDGLAVELATNIISNEELDRLDRLIDKQEEAMYNKNLKTYVAVDQEFHNLIVDQSRNNRLIKAMANYSDQLYRARLYTINARKLPIQSIQEHRAIVAAIRAKNKIAARELMQGHRHRGSLEIADIIKKKS</sequence>
<dbReference type="Pfam" id="PF00392">
    <property type="entry name" value="GntR"/>
    <property type="match status" value="1"/>
</dbReference>
<dbReference type="GO" id="GO:0003700">
    <property type="term" value="F:DNA-binding transcription factor activity"/>
    <property type="evidence" value="ECO:0007669"/>
    <property type="project" value="InterPro"/>
</dbReference>
<accession>A0A0R1FD72</accession>
<evidence type="ECO:0000313" key="5">
    <source>
        <dbReference type="EMBL" id="KRK16791.1"/>
    </source>
</evidence>
<gene>
    <name evidence="5" type="ORF">FD22_GL001071</name>
</gene>
<dbReference type="SMART" id="SM00895">
    <property type="entry name" value="FCD"/>
    <property type="match status" value="1"/>
</dbReference>
<evidence type="ECO:0000256" key="2">
    <source>
        <dbReference type="ARBA" id="ARBA00023125"/>
    </source>
</evidence>
<dbReference type="SUPFAM" id="SSF46785">
    <property type="entry name" value="Winged helix' DNA-binding domain"/>
    <property type="match status" value="1"/>
</dbReference>
<organism evidence="5 6">
    <name type="scientific">Loigolactobacillus coryniformis subsp. coryniformis KCTC 3167 = DSM 20001</name>
    <dbReference type="NCBI Taxonomy" id="913848"/>
    <lineage>
        <taxon>Bacteria</taxon>
        <taxon>Bacillati</taxon>
        <taxon>Bacillota</taxon>
        <taxon>Bacilli</taxon>
        <taxon>Lactobacillales</taxon>
        <taxon>Lactobacillaceae</taxon>
        <taxon>Loigolactobacillus</taxon>
    </lineage>
</organism>